<keyword evidence="1 2" id="KW-0479">Metal-binding</keyword>
<dbReference type="eggNOG" id="COG2956">
    <property type="taxonomic scope" value="Bacteria"/>
</dbReference>
<dbReference type="CDD" id="cd00350">
    <property type="entry name" value="rubredoxin_like"/>
    <property type="match status" value="1"/>
</dbReference>
<evidence type="ECO:0000256" key="1">
    <source>
        <dbReference type="ARBA" id="ARBA00022723"/>
    </source>
</evidence>
<dbReference type="GO" id="GO:0046890">
    <property type="term" value="P:regulation of lipid biosynthetic process"/>
    <property type="evidence" value="ECO:0007669"/>
    <property type="project" value="UniProtKB-UniRule"/>
</dbReference>
<dbReference type="Pfam" id="PF18073">
    <property type="entry name" value="Zn_ribbon_LapB"/>
    <property type="match status" value="1"/>
</dbReference>
<keyword evidence="2" id="KW-0677">Repeat</keyword>
<comment type="subcellular location">
    <subcellularLocation>
        <location evidence="2">Cell inner membrane</location>
        <topology evidence="2">Single-pass membrane protein</topology>
        <orientation evidence="2">Cytoplasmic side</orientation>
    </subcellularLocation>
</comment>
<evidence type="ECO:0000313" key="5">
    <source>
        <dbReference type="Proteomes" id="UP000001947"/>
    </source>
</evidence>
<feature type="binding site" evidence="2">
    <location>
        <position position="370"/>
    </location>
    <ligand>
        <name>Fe cation</name>
        <dbReference type="ChEBI" id="CHEBI:24875"/>
    </ligand>
</feature>
<gene>
    <name evidence="2" type="primary">lapB</name>
    <name evidence="4" type="ordered locus">Sde_2138</name>
</gene>
<dbReference type="RefSeq" id="WP_011468616.1">
    <property type="nucleotide sequence ID" value="NC_007912.1"/>
</dbReference>
<dbReference type="OrthoDB" id="507476at2"/>
<dbReference type="InterPro" id="IPR041166">
    <property type="entry name" value="Rubredoxin_2"/>
</dbReference>
<dbReference type="AlphaFoldDB" id="Q21IT1"/>
<keyword evidence="5" id="KW-1185">Reference proteome</keyword>
<comment type="similarity">
    <text evidence="2">Belongs to the LapB family.</text>
</comment>
<keyword evidence="2" id="KW-0472">Membrane</keyword>
<organism evidence="4 5">
    <name type="scientific">Saccharophagus degradans (strain 2-40 / ATCC 43961 / DSM 17024)</name>
    <dbReference type="NCBI Taxonomy" id="203122"/>
    <lineage>
        <taxon>Bacteria</taxon>
        <taxon>Pseudomonadati</taxon>
        <taxon>Pseudomonadota</taxon>
        <taxon>Gammaproteobacteria</taxon>
        <taxon>Cellvibrionales</taxon>
        <taxon>Cellvibrionaceae</taxon>
        <taxon>Saccharophagus</taxon>
    </lineage>
</organism>
<reference evidence="4 5" key="1">
    <citation type="journal article" date="2008" name="PLoS Genet.">
        <title>Complete genome sequence of the complex carbohydrate-degrading marine bacterium, Saccharophagus degradans strain 2-40 T.</title>
        <authorList>
            <person name="Weiner R.M."/>
            <person name="Taylor L.E.II."/>
            <person name="Henrissat B."/>
            <person name="Hauser L."/>
            <person name="Land M."/>
            <person name="Coutinho P.M."/>
            <person name="Rancurel C."/>
            <person name="Saunders E.H."/>
            <person name="Longmire A.G."/>
            <person name="Zhang H."/>
            <person name="Bayer E.A."/>
            <person name="Gilbert H.J."/>
            <person name="Larimer F."/>
            <person name="Zhulin I.B."/>
            <person name="Ekborg N.A."/>
            <person name="Lamed R."/>
            <person name="Richardson P.M."/>
            <person name="Borovok I."/>
            <person name="Hutcheson S."/>
        </authorList>
    </citation>
    <scope>NUCLEOTIDE SEQUENCE [LARGE SCALE GENOMIC DNA]</scope>
    <source>
        <strain evidence="5">2-40 / ATCC 43961 / DSM 17024</strain>
    </source>
</reference>
<evidence type="ECO:0000259" key="3">
    <source>
        <dbReference type="Pfam" id="PF18073"/>
    </source>
</evidence>
<dbReference type="InterPro" id="IPR030865">
    <property type="entry name" value="LapB"/>
</dbReference>
<dbReference type="HOGENOM" id="CLU_059365_1_0_6"/>
<keyword evidence="2" id="KW-0408">Iron</keyword>
<evidence type="ECO:0000256" key="2">
    <source>
        <dbReference type="HAMAP-Rule" id="MF_00994"/>
    </source>
</evidence>
<keyword evidence="2" id="KW-0802">TPR repeat</keyword>
<accession>Q21IT1</accession>
<keyword evidence="2" id="KW-1133">Transmembrane helix</keyword>
<feature type="binding site" evidence="2">
    <location>
        <position position="384"/>
    </location>
    <ligand>
        <name>Fe cation</name>
        <dbReference type="ChEBI" id="CHEBI:24875"/>
    </ligand>
</feature>
<dbReference type="SUPFAM" id="SSF48452">
    <property type="entry name" value="TPR-like"/>
    <property type="match status" value="1"/>
</dbReference>
<protein>
    <recommendedName>
        <fullName evidence="2">Lipopolysaccharide assembly protein B</fullName>
    </recommendedName>
</protein>
<feature type="binding site" evidence="2">
    <location>
        <position position="373"/>
    </location>
    <ligand>
        <name>Fe cation</name>
        <dbReference type="ChEBI" id="CHEBI:24875"/>
    </ligand>
</feature>
<feature type="topological domain" description="Cytoplasmic" evidence="2">
    <location>
        <begin position="26"/>
        <end position="401"/>
    </location>
</feature>
<dbReference type="EMBL" id="CP000282">
    <property type="protein sequence ID" value="ABD81398.1"/>
    <property type="molecule type" value="Genomic_DNA"/>
</dbReference>
<sequence>MQDLLVFAVILAALLIGFGAGIAFSRKRRAKRVFDPDAFWPQQHYFKGLTQLLNEEPDAAIDTFISSIDVNSDTLETHLALGSLLRRKGEVERAIRVHQNLLSRSNLTTDQQYTAQMELALDYLRSGLLDRAEMLLKELADAPKISNPMRKRALECLIELYQDMREWLSAIDVADRLTARKFSGPADKWRQQQAHYACEIAQTAITQKDWLTARRWVRTAMRHDKDCARASLLSAQLDIAQKEYAKALISLRQIVQQDERYLSEMLPLAYSCHKKLESMPVFLNELRALYEHKGELLVLRYLAKAVEMCEGGDAVISLLMQELPQYPQMEVAGALLKIVLDERGPASLRNYVQVKGLLKKLTDSKYHYQCTSCGFTGEQLHWLCPSCKSWASQQYTSVPHI</sequence>
<dbReference type="Proteomes" id="UP000001947">
    <property type="component" value="Chromosome"/>
</dbReference>
<keyword evidence="2" id="KW-1003">Cell membrane</keyword>
<feature type="domain" description="LapB rubredoxin metal binding" evidence="3">
    <location>
        <begin position="368"/>
        <end position="392"/>
    </location>
</feature>
<proteinExistence type="inferred from homology"/>
<dbReference type="GO" id="GO:0009898">
    <property type="term" value="C:cytoplasmic side of plasma membrane"/>
    <property type="evidence" value="ECO:0007669"/>
    <property type="project" value="UniProtKB-UniRule"/>
</dbReference>
<dbReference type="STRING" id="203122.Sde_2138"/>
<dbReference type="HAMAP" id="MF_00994">
    <property type="entry name" value="LPS_assembly_LapB"/>
    <property type="match status" value="1"/>
</dbReference>
<feature type="binding site" evidence="2">
    <location>
        <position position="387"/>
    </location>
    <ligand>
        <name>Fe cation</name>
        <dbReference type="ChEBI" id="CHEBI:24875"/>
    </ligand>
</feature>
<evidence type="ECO:0000313" key="4">
    <source>
        <dbReference type="EMBL" id="ABD81398.1"/>
    </source>
</evidence>
<dbReference type="KEGG" id="sde:Sde_2138"/>
<dbReference type="GO" id="GO:0005506">
    <property type="term" value="F:iron ion binding"/>
    <property type="evidence" value="ECO:0007669"/>
    <property type="project" value="UniProtKB-UniRule"/>
</dbReference>
<dbReference type="GO" id="GO:0008653">
    <property type="term" value="P:lipopolysaccharide metabolic process"/>
    <property type="evidence" value="ECO:0007669"/>
    <property type="project" value="InterPro"/>
</dbReference>
<comment type="function">
    <text evidence="2">Modulates cellular lipopolysaccharide (LPS) levels by regulating LpxC, which is involved in lipid A biosynthesis. May act by modulating the proteolytic activity of FtsH towards LpxC. May also coordinate assembly of proteins involved in LPS synthesis at the plasma membrane.</text>
</comment>
<dbReference type="GeneID" id="98613809"/>
<keyword evidence="2" id="KW-0997">Cell inner membrane</keyword>
<keyword evidence="2" id="KW-0812">Transmembrane</keyword>
<name>Q21IT1_SACD2</name>
<dbReference type="Gene3D" id="1.25.40.10">
    <property type="entry name" value="Tetratricopeptide repeat domain"/>
    <property type="match status" value="2"/>
</dbReference>
<dbReference type="NCBIfam" id="NF008757">
    <property type="entry name" value="PRK11788.1-5"/>
    <property type="match status" value="1"/>
</dbReference>
<dbReference type="InterPro" id="IPR011990">
    <property type="entry name" value="TPR-like_helical_dom_sf"/>
</dbReference>